<dbReference type="InterPro" id="IPR010930">
    <property type="entry name" value="Flg_bb/hook_C_dom"/>
</dbReference>
<protein>
    <recommendedName>
        <fullName evidence="4">Flagellar hook-associated protein 1</fullName>
    </recommendedName>
</protein>
<evidence type="ECO:0000259" key="8">
    <source>
        <dbReference type="Pfam" id="PF06429"/>
    </source>
</evidence>
<keyword evidence="10" id="KW-0969">Cilium</keyword>
<evidence type="ECO:0000259" key="9">
    <source>
        <dbReference type="Pfam" id="PF22638"/>
    </source>
</evidence>
<evidence type="ECO:0000256" key="3">
    <source>
        <dbReference type="ARBA" id="ARBA00009677"/>
    </source>
</evidence>
<keyword evidence="10" id="KW-0282">Flagellum</keyword>
<comment type="subcellular location">
    <subcellularLocation>
        <location evidence="1">Bacterial flagellum</location>
    </subcellularLocation>
    <subcellularLocation>
        <location evidence="2">Secreted</location>
    </subcellularLocation>
</comment>
<name>A0A4R6M4I4_9GAMM</name>
<feature type="domain" description="Flagellar hook-associated protein FlgK helical" evidence="9">
    <location>
        <begin position="84"/>
        <end position="316"/>
    </location>
</feature>
<keyword evidence="6" id="KW-0975">Bacterial flagellum</keyword>
<dbReference type="SUPFAM" id="SSF64518">
    <property type="entry name" value="Phase 1 flagellin"/>
    <property type="match status" value="2"/>
</dbReference>
<comment type="caution">
    <text evidence="10">The sequence shown here is derived from an EMBL/GenBank/DDBJ whole genome shotgun (WGS) entry which is preliminary data.</text>
</comment>
<dbReference type="GO" id="GO:0005198">
    <property type="term" value="F:structural molecule activity"/>
    <property type="evidence" value="ECO:0007669"/>
    <property type="project" value="InterPro"/>
</dbReference>
<dbReference type="PANTHER" id="PTHR30033">
    <property type="entry name" value="FLAGELLAR HOOK-ASSOCIATED PROTEIN 1"/>
    <property type="match status" value="1"/>
</dbReference>
<reference evidence="10 11" key="1">
    <citation type="submission" date="2019-03" db="EMBL/GenBank/DDBJ databases">
        <title>Genomic Encyclopedia of Type Strains, Phase III (KMG-III): the genomes of soil and plant-associated and newly described type strains.</title>
        <authorList>
            <person name="Whitman W."/>
        </authorList>
    </citation>
    <scope>NUCLEOTIDE SEQUENCE [LARGE SCALE GENOMIC DNA]</scope>
    <source>
        <strain evidence="10 11">CECT 7378</strain>
    </source>
</reference>
<gene>
    <name evidence="10" type="ORF">DFP79_2790</name>
</gene>
<feature type="domain" description="Flagellar basal-body/hook protein C-terminal" evidence="8">
    <location>
        <begin position="618"/>
        <end position="656"/>
    </location>
</feature>
<evidence type="ECO:0000313" key="11">
    <source>
        <dbReference type="Proteomes" id="UP000294656"/>
    </source>
</evidence>
<dbReference type="PANTHER" id="PTHR30033:SF1">
    <property type="entry name" value="FLAGELLAR HOOK-ASSOCIATED PROTEIN 1"/>
    <property type="match status" value="1"/>
</dbReference>
<evidence type="ECO:0000256" key="6">
    <source>
        <dbReference type="ARBA" id="ARBA00023143"/>
    </source>
</evidence>
<keyword evidence="5" id="KW-0964">Secreted</keyword>
<dbReference type="GO" id="GO:0009424">
    <property type="term" value="C:bacterial-type flagellum hook"/>
    <property type="evidence" value="ECO:0007669"/>
    <property type="project" value="InterPro"/>
</dbReference>
<dbReference type="RefSeq" id="WP_133504518.1">
    <property type="nucleotide sequence ID" value="NZ_SNXC01000014.1"/>
</dbReference>
<comment type="similarity">
    <text evidence="3">Belongs to the flagella basal body rod proteins family.</text>
</comment>
<feature type="domain" description="Flagellar basal body rod protein N-terminal" evidence="7">
    <location>
        <begin position="6"/>
        <end position="35"/>
    </location>
</feature>
<dbReference type="OrthoDB" id="9802553at2"/>
<keyword evidence="11" id="KW-1185">Reference proteome</keyword>
<dbReference type="InterPro" id="IPR053927">
    <property type="entry name" value="FlgK_helical"/>
</dbReference>
<dbReference type="InterPro" id="IPR002371">
    <property type="entry name" value="FlgK"/>
</dbReference>
<dbReference type="NCBIfam" id="TIGR02492">
    <property type="entry name" value="flgK_ends"/>
    <property type="match status" value="1"/>
</dbReference>
<evidence type="ECO:0000259" key="7">
    <source>
        <dbReference type="Pfam" id="PF00460"/>
    </source>
</evidence>
<evidence type="ECO:0000256" key="5">
    <source>
        <dbReference type="ARBA" id="ARBA00022525"/>
    </source>
</evidence>
<evidence type="ECO:0000256" key="4">
    <source>
        <dbReference type="ARBA" id="ARBA00016244"/>
    </source>
</evidence>
<dbReference type="EMBL" id="SNXC01000014">
    <property type="protein sequence ID" value="TDO96218.1"/>
    <property type="molecule type" value="Genomic_DNA"/>
</dbReference>
<dbReference type="AlphaFoldDB" id="A0A4R6M4I4"/>
<organism evidence="10 11">
    <name type="scientific">Marinomonas balearica</name>
    <dbReference type="NCBI Taxonomy" id="491947"/>
    <lineage>
        <taxon>Bacteria</taxon>
        <taxon>Pseudomonadati</taxon>
        <taxon>Pseudomonadota</taxon>
        <taxon>Gammaproteobacteria</taxon>
        <taxon>Oceanospirillales</taxon>
        <taxon>Oceanospirillaceae</taxon>
        <taxon>Marinomonas</taxon>
    </lineage>
</organism>
<dbReference type="Pfam" id="PF06429">
    <property type="entry name" value="Flg_bbr_C"/>
    <property type="match status" value="1"/>
</dbReference>
<evidence type="ECO:0000256" key="1">
    <source>
        <dbReference type="ARBA" id="ARBA00004365"/>
    </source>
</evidence>
<dbReference type="Proteomes" id="UP000294656">
    <property type="component" value="Unassembled WGS sequence"/>
</dbReference>
<dbReference type="Pfam" id="PF00460">
    <property type="entry name" value="Flg_bb_rod"/>
    <property type="match status" value="1"/>
</dbReference>
<keyword evidence="10" id="KW-0966">Cell projection</keyword>
<sequence>MGTSLLNIGLSGLQSSSARISTVGQNVSNVDTEGYNRQETSTSSVLGGGVKINDTSRLVDQFRNRQVWSDNSQLNYYKTYSSMMDNMDNVVGEDSVSLNTYLSQSFTDLQTANSDPSSSSARNTAYSSFEGLVERYNEMASIIEDQKSTVDKQITAVVDEVNEITSQISSLNTEILKQETQTGTTANELRDQQELLVTNLSSYLEVEVSYDDSDLMTVKLAGSTPLVLQGRSNDILLENESSTSDSLTLKVDFGSHEVGGSTEDIGGGLGALIDYRDEFSQEAERTLGLQALVLADSLNAQNNLGLDADGNYGNDLLSTGEIAVAASDDNGFSSGDIKVRVTEGASNELTLNSYELEMISSTQFVVNTYDSNGKVVEQSDIVDTTTATPNSDGYFEVDGFGIEVEFDAGGTYSTDDKFSFIPTESAAKNLELTAVNGDDFALASPISVSKSSSNLSDVEISISAITNLDPATSGFSASEGLDASAPQSIVFTPDSSTYEVRDGAGNTLATVAGVTDYTNLLDQAGLADSAGYDISVSSAPKAGDEFTIEFNVDSENDNYNGLLLAEVQNASLVEGSATLTEAYSSFVTSVGSLTSTLSSNEAAAETVYNQSVNSKDQISGVSLDEEAVNLLQYQQSYSAAAQVISAARTTFDTLLSVVG</sequence>
<dbReference type="Pfam" id="PF22638">
    <property type="entry name" value="FlgK_D1"/>
    <property type="match status" value="1"/>
</dbReference>
<proteinExistence type="inferred from homology"/>
<evidence type="ECO:0000256" key="2">
    <source>
        <dbReference type="ARBA" id="ARBA00004613"/>
    </source>
</evidence>
<dbReference type="GO" id="GO:0044780">
    <property type="term" value="P:bacterial-type flagellum assembly"/>
    <property type="evidence" value="ECO:0007669"/>
    <property type="project" value="InterPro"/>
</dbReference>
<dbReference type="InterPro" id="IPR001444">
    <property type="entry name" value="Flag_bb_rod_N"/>
</dbReference>
<evidence type="ECO:0000313" key="10">
    <source>
        <dbReference type="EMBL" id="TDO96218.1"/>
    </source>
</evidence>
<dbReference type="GO" id="GO:0005576">
    <property type="term" value="C:extracellular region"/>
    <property type="evidence" value="ECO:0007669"/>
    <property type="project" value="UniProtKB-SubCell"/>
</dbReference>
<accession>A0A4R6M4I4</accession>
<dbReference type="PRINTS" id="PR01005">
    <property type="entry name" value="FLGHOOKAP1"/>
</dbReference>